<dbReference type="Proteomes" id="UP000269335">
    <property type="component" value="Unassembled WGS sequence"/>
</dbReference>
<dbReference type="EMBL" id="RBOW01000513">
    <property type="protein sequence ID" value="RMN29599.1"/>
    <property type="molecule type" value="Genomic_DNA"/>
</dbReference>
<organism evidence="1 5">
    <name type="scientific">Pseudomonas cannabina</name>
    <dbReference type="NCBI Taxonomy" id="86840"/>
    <lineage>
        <taxon>Bacteria</taxon>
        <taxon>Pseudomonadati</taxon>
        <taxon>Pseudomonadota</taxon>
        <taxon>Gammaproteobacteria</taxon>
        <taxon>Pseudomonadales</taxon>
        <taxon>Pseudomonadaceae</taxon>
        <taxon>Pseudomonas</taxon>
    </lineage>
</organism>
<dbReference type="Proteomes" id="UP000050564">
    <property type="component" value="Unassembled WGS sequence"/>
</dbReference>
<dbReference type="Proteomes" id="UP000281372">
    <property type="component" value="Unassembled WGS sequence"/>
</dbReference>
<evidence type="ECO:0000313" key="8">
    <source>
        <dbReference type="Proteomes" id="UP000281372"/>
    </source>
</evidence>
<dbReference type="EMBL" id="RBPH01000030">
    <property type="protein sequence ID" value="RMN85037.1"/>
    <property type="molecule type" value="Genomic_DNA"/>
</dbReference>
<name>A0A0P9MDY9_PSECA</name>
<gene>
    <name evidence="1" type="ORF">ALO81_102277</name>
    <name evidence="4" type="ORF">ALQ51_102176</name>
    <name evidence="3" type="ORF">ALQ53_103511</name>
    <name evidence="2" type="ORF">ALQ64_04006</name>
</gene>
<evidence type="ECO:0000313" key="3">
    <source>
        <dbReference type="EMBL" id="RMN85037.1"/>
    </source>
</evidence>
<evidence type="ECO:0000313" key="1">
    <source>
        <dbReference type="EMBL" id="KPW66853.1"/>
    </source>
</evidence>
<evidence type="ECO:0000313" key="2">
    <source>
        <dbReference type="EMBL" id="RMN29599.1"/>
    </source>
</evidence>
<dbReference type="AlphaFoldDB" id="A0A0P9MDY9"/>
<proteinExistence type="predicted"/>
<accession>A0A0P9MDY9</accession>
<protein>
    <submittedName>
        <fullName evidence="1">Uncharacterized protein</fullName>
    </submittedName>
</protein>
<dbReference type="PATRIC" id="fig|86840.3.peg.3486"/>
<evidence type="ECO:0000313" key="5">
    <source>
        <dbReference type="Proteomes" id="UP000050564"/>
    </source>
</evidence>
<dbReference type="EMBL" id="RBPJ01000342">
    <property type="protein sequence ID" value="RMN86820.1"/>
    <property type="molecule type" value="Genomic_DNA"/>
</dbReference>
<reference evidence="6 7" key="2">
    <citation type="submission" date="2018-08" db="EMBL/GenBank/DDBJ databases">
        <title>Recombination of ecologically and evolutionarily significant loci maintains genetic cohesion in the Pseudomonas syringae species complex.</title>
        <authorList>
            <person name="Dillon M."/>
            <person name="Thakur S."/>
            <person name="Almeida R.N.D."/>
            <person name="Weir B.S."/>
            <person name="Guttman D.S."/>
        </authorList>
    </citation>
    <scope>NUCLEOTIDE SEQUENCE [LARGE SCALE GENOMIC DNA]</scope>
    <source>
        <strain evidence="3 6">ICMP 15201</strain>
        <strain evidence="4 7">ICMP 15203</strain>
        <strain evidence="2 8">ICMP 2821</strain>
    </source>
</reference>
<reference evidence="1 5" key="1">
    <citation type="submission" date="2015-09" db="EMBL/GenBank/DDBJ databases">
        <title>Genome announcement of multiple Pseudomonas syringae strains.</title>
        <authorList>
            <person name="Thakur S."/>
            <person name="Wang P.W."/>
            <person name="Gong Y."/>
            <person name="Weir B.S."/>
            <person name="Guttman D.S."/>
        </authorList>
    </citation>
    <scope>NUCLEOTIDE SEQUENCE [LARGE SCALE GENOMIC DNA]</scope>
    <source>
        <strain evidence="1 5">ICMP2823</strain>
    </source>
</reference>
<dbReference type="EMBL" id="LJPX01000534">
    <property type="protein sequence ID" value="KPW66853.1"/>
    <property type="molecule type" value="Genomic_DNA"/>
</dbReference>
<evidence type="ECO:0000313" key="7">
    <source>
        <dbReference type="Proteomes" id="UP000270524"/>
    </source>
</evidence>
<comment type="caution">
    <text evidence="1">The sequence shown here is derived from an EMBL/GenBank/DDBJ whole genome shotgun (WGS) entry which is preliminary data.</text>
</comment>
<evidence type="ECO:0000313" key="6">
    <source>
        <dbReference type="Proteomes" id="UP000269335"/>
    </source>
</evidence>
<evidence type="ECO:0000313" key="4">
    <source>
        <dbReference type="EMBL" id="RMN86820.1"/>
    </source>
</evidence>
<dbReference type="Proteomes" id="UP000270524">
    <property type="component" value="Unassembled WGS sequence"/>
</dbReference>
<sequence length="58" mass="6687">MQICGLFFRTQRRLAALLTQAGAQHRYIQFRGGFSKGAKHKGEPWLSSNVFYLLFLLL</sequence>